<dbReference type="Proteomes" id="UP000253562">
    <property type="component" value="Unassembled WGS sequence"/>
</dbReference>
<evidence type="ECO:0000256" key="1">
    <source>
        <dbReference type="ARBA" id="ARBA00023239"/>
    </source>
</evidence>
<comment type="similarity">
    <text evidence="3">Belongs to the DapA family.</text>
</comment>
<feature type="binding site" evidence="5">
    <location>
        <position position="206"/>
    </location>
    <ligand>
        <name>pyruvate</name>
        <dbReference type="ChEBI" id="CHEBI:15361"/>
    </ligand>
</feature>
<dbReference type="Pfam" id="PF00701">
    <property type="entry name" value="DHDPS"/>
    <property type="match status" value="1"/>
</dbReference>
<evidence type="ECO:0000256" key="2">
    <source>
        <dbReference type="ARBA" id="ARBA00023270"/>
    </source>
</evidence>
<sequence length="308" mass="33446">MKIQGIIPPLVTPLADRDLLDKPGLTRLIAQQLAGQVDGLFVLGTTGEGPSLSEHLRRAMISETAQQVEDKVPIFVGITDTSLVDAIHLAQFALEHDAAAVVAAPPFYFPAGQTELQHWFLELAEALPLPLLLYNMPSCVNISIEPETLTVLLQHENIVGLKDSSGDLDYFAQALQIAQQRPDWPVLMGPEALLVEAMKLGGAGGVTGGANLFPRLFTELYTAAKESDQATIERLQPVVVELQTLYGFGKYGSSYLKGLKCALELSGICSGLLAAPFDVFKAPERAHVDRWLKSFTEQNRFLLPASEV</sequence>
<accession>A0A368KUF7</accession>
<dbReference type="InterPro" id="IPR020625">
    <property type="entry name" value="Schiff_base-form_aldolases_AS"/>
</dbReference>
<evidence type="ECO:0000256" key="5">
    <source>
        <dbReference type="PIRSR" id="PIRSR001365-2"/>
    </source>
</evidence>
<evidence type="ECO:0000256" key="3">
    <source>
        <dbReference type="PIRNR" id="PIRNR001365"/>
    </source>
</evidence>
<dbReference type="CDD" id="cd00408">
    <property type="entry name" value="DHDPS-like"/>
    <property type="match status" value="1"/>
</dbReference>
<dbReference type="SUPFAM" id="SSF51569">
    <property type="entry name" value="Aldolase"/>
    <property type="match status" value="1"/>
</dbReference>
<organism evidence="6 7">
    <name type="scientific">Bremerella cremea</name>
    <dbReference type="NCBI Taxonomy" id="1031537"/>
    <lineage>
        <taxon>Bacteria</taxon>
        <taxon>Pseudomonadati</taxon>
        <taxon>Planctomycetota</taxon>
        <taxon>Planctomycetia</taxon>
        <taxon>Pirellulales</taxon>
        <taxon>Pirellulaceae</taxon>
        <taxon>Bremerella</taxon>
    </lineage>
</organism>
<proteinExistence type="inferred from homology"/>
<dbReference type="GO" id="GO:0019262">
    <property type="term" value="P:N-acetylneuraminate catabolic process"/>
    <property type="evidence" value="ECO:0007669"/>
    <property type="project" value="TreeGrafter"/>
</dbReference>
<evidence type="ECO:0000313" key="6">
    <source>
        <dbReference type="EMBL" id="RCS53961.1"/>
    </source>
</evidence>
<dbReference type="PANTHER" id="PTHR42849">
    <property type="entry name" value="N-ACETYLNEURAMINATE LYASE"/>
    <property type="match status" value="1"/>
</dbReference>
<dbReference type="GO" id="GO:0005829">
    <property type="term" value="C:cytosol"/>
    <property type="evidence" value="ECO:0007669"/>
    <property type="project" value="TreeGrafter"/>
</dbReference>
<protein>
    <submittedName>
        <fullName evidence="6">Dihydrodipicolinate synthase family protein</fullName>
    </submittedName>
</protein>
<dbReference type="EMBL" id="QPEX01000010">
    <property type="protein sequence ID" value="RCS53961.1"/>
    <property type="molecule type" value="Genomic_DNA"/>
</dbReference>
<evidence type="ECO:0000256" key="4">
    <source>
        <dbReference type="PIRSR" id="PIRSR001365-1"/>
    </source>
</evidence>
<evidence type="ECO:0000313" key="7">
    <source>
        <dbReference type="Proteomes" id="UP000253562"/>
    </source>
</evidence>
<name>A0A368KUF7_9BACT</name>
<dbReference type="OrthoDB" id="9782828at2"/>
<gene>
    <name evidence="6" type="ORF">DTL42_02015</name>
</gene>
<dbReference type="PIRSF" id="PIRSF001365">
    <property type="entry name" value="DHDPS"/>
    <property type="match status" value="1"/>
</dbReference>
<dbReference type="SMART" id="SM01130">
    <property type="entry name" value="DHDPS"/>
    <property type="match status" value="1"/>
</dbReference>
<dbReference type="RefSeq" id="WP_114367025.1">
    <property type="nucleotide sequence ID" value="NZ_QPEX01000010.1"/>
</dbReference>
<dbReference type="PRINTS" id="PR00146">
    <property type="entry name" value="DHPICSNTHASE"/>
</dbReference>
<feature type="active site" description="Schiff-base intermediate with substrate" evidence="4">
    <location>
        <position position="162"/>
    </location>
</feature>
<keyword evidence="2" id="KW-0704">Schiff base</keyword>
<dbReference type="PROSITE" id="PS00666">
    <property type="entry name" value="DHDPS_2"/>
    <property type="match status" value="1"/>
</dbReference>
<keyword evidence="1 3" id="KW-0456">Lyase</keyword>
<feature type="active site" description="Proton donor/acceptor" evidence="4">
    <location>
        <position position="134"/>
    </location>
</feature>
<dbReference type="PANTHER" id="PTHR42849:SF1">
    <property type="entry name" value="N-ACETYLNEURAMINATE LYASE"/>
    <property type="match status" value="1"/>
</dbReference>
<dbReference type="AlphaFoldDB" id="A0A368KUF7"/>
<dbReference type="InterPro" id="IPR002220">
    <property type="entry name" value="DapA-like"/>
</dbReference>
<comment type="caution">
    <text evidence="6">The sequence shown here is derived from an EMBL/GenBank/DDBJ whole genome shotgun (WGS) entry which is preliminary data.</text>
</comment>
<dbReference type="InterPro" id="IPR013785">
    <property type="entry name" value="Aldolase_TIM"/>
</dbReference>
<dbReference type="GO" id="GO:0008747">
    <property type="term" value="F:N-acetylneuraminate lyase activity"/>
    <property type="evidence" value="ECO:0007669"/>
    <property type="project" value="TreeGrafter"/>
</dbReference>
<reference evidence="6 7" key="1">
    <citation type="submission" date="2018-07" db="EMBL/GenBank/DDBJ databases">
        <title>Comparative genomes isolates from brazilian mangrove.</title>
        <authorList>
            <person name="De Araujo J.E."/>
            <person name="Taketani R.G."/>
            <person name="Silva M.C.P."/>
            <person name="Lourenco M.V."/>
            <person name="Oliveira V.M."/>
            <person name="Andreote F.D."/>
        </authorList>
    </citation>
    <scope>NUCLEOTIDE SEQUENCE [LARGE SCALE GENOMIC DNA]</scope>
    <source>
        <strain evidence="6 7">HEX PRIS-MGV</strain>
    </source>
</reference>
<feature type="binding site" evidence="5">
    <location>
        <position position="46"/>
    </location>
    <ligand>
        <name>pyruvate</name>
        <dbReference type="ChEBI" id="CHEBI:15361"/>
    </ligand>
</feature>
<dbReference type="Gene3D" id="3.20.20.70">
    <property type="entry name" value="Aldolase class I"/>
    <property type="match status" value="1"/>
</dbReference>